<dbReference type="Gene3D" id="1.20.1250.20">
    <property type="entry name" value="MFS general substrate transporter like domains"/>
    <property type="match status" value="1"/>
</dbReference>
<dbReference type="AlphaFoldDB" id="A0A5C4RVA2"/>
<feature type="transmembrane region" description="Helical" evidence="6">
    <location>
        <begin position="403"/>
        <end position="425"/>
    </location>
</feature>
<sequence length="543" mass="59826">MTVAATPAAATADPNAPLPRQIPYIIGNEACERFSFYGMRNILVPFLISSVLLAYLPDQASREGAAKDLFHSFVIGVYFFPLLGGWLSDRYFGKYNTVLWFSLVYCAGHACLAMFESNAAGFYTGLFLIALGSGGIKPLVVTFCGDQFDQSNKHKAKLVFDAFYWIINFGSFFASLLMPLVLRSWGPAWAFGIPGILMFIATVIFWAGRKQYVNVPPSRGTDPDSFLNVVRSALLGNGVGVGTLIAGGSFVLAALMLALWALKFAGVALWPEAWGFVITACLSLGAIIAGVGFGASVQLDRARGRHPDAAIDGVRAVLRILIVFALVTPFWSLFDQKASTWVIQGKAMTIPHELWWWPSWLVKDATQMQALNPLMVMLLIPFNNLVLYPLLTRMGFRVTALRRMGWGIAISAVSWVIAGVLQLWLDDGQQVSLAWQTLPYLLLTFGEVLVSATALEFAYSQAPMAMKGVIMAFWYLTSTFGGLWVLLTNATVRDPGVIAWITTQGWTENAFLMFFFAGFAFVAALAFALYARRYRVMDHYRVA</sequence>
<comment type="subcellular location">
    <subcellularLocation>
        <location evidence="1">Membrane</location>
        <topology evidence="1">Multi-pass membrane protein</topology>
    </subcellularLocation>
</comment>
<reference evidence="7 8" key="1">
    <citation type="submission" date="2019-03" db="EMBL/GenBank/DDBJ databases">
        <title>Arenimonas daejeonensis sp. nov., isolated from compost.</title>
        <authorList>
            <person name="Jeon C.O."/>
        </authorList>
    </citation>
    <scope>NUCLEOTIDE SEQUENCE [LARGE SCALE GENOMIC DNA]</scope>
    <source>
        <strain evidence="7 8">R29</strain>
    </source>
</reference>
<dbReference type="PROSITE" id="PS01022">
    <property type="entry name" value="PTR2_1"/>
    <property type="match status" value="1"/>
</dbReference>
<feature type="transmembrane region" description="Helical" evidence="6">
    <location>
        <begin position="188"/>
        <end position="208"/>
    </location>
</feature>
<dbReference type="GO" id="GO:0022857">
    <property type="term" value="F:transmembrane transporter activity"/>
    <property type="evidence" value="ECO:0007669"/>
    <property type="project" value="InterPro"/>
</dbReference>
<comment type="caution">
    <text evidence="7">The sequence shown here is derived from an EMBL/GenBank/DDBJ whole genome shotgun (WGS) entry which is preliminary data.</text>
</comment>
<evidence type="ECO:0000256" key="5">
    <source>
        <dbReference type="ARBA" id="ARBA00023136"/>
    </source>
</evidence>
<evidence type="ECO:0000256" key="4">
    <source>
        <dbReference type="ARBA" id="ARBA00022989"/>
    </source>
</evidence>
<feature type="transmembrane region" description="Helical" evidence="6">
    <location>
        <begin position="370"/>
        <end position="391"/>
    </location>
</feature>
<feature type="transmembrane region" description="Helical" evidence="6">
    <location>
        <begin position="510"/>
        <end position="531"/>
    </location>
</feature>
<gene>
    <name evidence="7" type="ORF">E1B00_03035</name>
</gene>
<dbReference type="EMBL" id="SMDR01000001">
    <property type="protein sequence ID" value="TNJ34771.1"/>
    <property type="molecule type" value="Genomic_DNA"/>
</dbReference>
<dbReference type="InterPro" id="IPR018456">
    <property type="entry name" value="PTR2_symporter_CS"/>
</dbReference>
<dbReference type="FunFam" id="1.20.1250.20:FF:000651">
    <property type="entry name" value="Glutathione uptake transporter"/>
    <property type="match status" value="1"/>
</dbReference>
<dbReference type="GO" id="GO:0016020">
    <property type="term" value="C:membrane"/>
    <property type="evidence" value="ECO:0007669"/>
    <property type="project" value="UniProtKB-SubCell"/>
</dbReference>
<evidence type="ECO:0000256" key="3">
    <source>
        <dbReference type="ARBA" id="ARBA00022692"/>
    </source>
</evidence>
<feature type="transmembrane region" description="Helical" evidence="6">
    <location>
        <begin position="316"/>
        <end position="334"/>
    </location>
</feature>
<organism evidence="7 8">
    <name type="scientific">Arenimonas terrae</name>
    <dbReference type="NCBI Taxonomy" id="2546226"/>
    <lineage>
        <taxon>Bacteria</taxon>
        <taxon>Pseudomonadati</taxon>
        <taxon>Pseudomonadota</taxon>
        <taxon>Gammaproteobacteria</taxon>
        <taxon>Lysobacterales</taxon>
        <taxon>Lysobacteraceae</taxon>
        <taxon>Arenimonas</taxon>
    </lineage>
</organism>
<dbReference type="Pfam" id="PF00854">
    <property type="entry name" value="PTR2"/>
    <property type="match status" value="1"/>
</dbReference>
<protein>
    <submittedName>
        <fullName evidence="7">MFS transporter</fullName>
    </submittedName>
</protein>
<proteinExistence type="inferred from homology"/>
<dbReference type="RefSeq" id="WP_139445505.1">
    <property type="nucleotide sequence ID" value="NZ_SMDR01000001.1"/>
</dbReference>
<keyword evidence="4 6" id="KW-1133">Transmembrane helix</keyword>
<dbReference type="OrthoDB" id="5351355at2"/>
<feature type="transmembrane region" description="Helical" evidence="6">
    <location>
        <begin position="121"/>
        <end position="141"/>
    </location>
</feature>
<accession>A0A5C4RVA2</accession>
<evidence type="ECO:0000256" key="2">
    <source>
        <dbReference type="ARBA" id="ARBA00005982"/>
    </source>
</evidence>
<dbReference type="GO" id="GO:0006857">
    <property type="term" value="P:oligopeptide transport"/>
    <property type="evidence" value="ECO:0007669"/>
    <property type="project" value="InterPro"/>
</dbReference>
<evidence type="ECO:0000256" key="6">
    <source>
        <dbReference type="SAM" id="Phobius"/>
    </source>
</evidence>
<feature type="transmembrane region" description="Helical" evidence="6">
    <location>
        <begin position="69"/>
        <end position="86"/>
    </location>
</feature>
<dbReference type="InterPro" id="IPR036259">
    <property type="entry name" value="MFS_trans_sf"/>
</dbReference>
<feature type="transmembrane region" description="Helical" evidence="6">
    <location>
        <begin position="162"/>
        <end position="182"/>
    </location>
</feature>
<feature type="transmembrane region" description="Helical" evidence="6">
    <location>
        <begin position="471"/>
        <end position="490"/>
    </location>
</feature>
<feature type="transmembrane region" description="Helical" evidence="6">
    <location>
        <begin position="229"/>
        <end position="262"/>
    </location>
</feature>
<keyword evidence="5 6" id="KW-0472">Membrane</keyword>
<dbReference type="InterPro" id="IPR000109">
    <property type="entry name" value="POT_fam"/>
</dbReference>
<dbReference type="SUPFAM" id="SSF103473">
    <property type="entry name" value="MFS general substrate transporter"/>
    <property type="match status" value="2"/>
</dbReference>
<keyword evidence="3 6" id="KW-0812">Transmembrane</keyword>
<feature type="transmembrane region" description="Helical" evidence="6">
    <location>
        <begin position="437"/>
        <end position="459"/>
    </location>
</feature>
<feature type="transmembrane region" description="Helical" evidence="6">
    <location>
        <begin position="274"/>
        <end position="295"/>
    </location>
</feature>
<evidence type="ECO:0000313" key="7">
    <source>
        <dbReference type="EMBL" id="TNJ34771.1"/>
    </source>
</evidence>
<evidence type="ECO:0000256" key="1">
    <source>
        <dbReference type="ARBA" id="ARBA00004141"/>
    </source>
</evidence>
<feature type="transmembrane region" description="Helical" evidence="6">
    <location>
        <begin position="42"/>
        <end position="57"/>
    </location>
</feature>
<dbReference type="Proteomes" id="UP000305760">
    <property type="component" value="Unassembled WGS sequence"/>
</dbReference>
<feature type="transmembrane region" description="Helical" evidence="6">
    <location>
        <begin position="98"/>
        <end position="115"/>
    </location>
</feature>
<evidence type="ECO:0000313" key="8">
    <source>
        <dbReference type="Proteomes" id="UP000305760"/>
    </source>
</evidence>
<comment type="similarity">
    <text evidence="2">Belongs to the major facilitator superfamily. Proton-dependent oligopeptide transporter (POT/PTR) (TC 2.A.17) family.</text>
</comment>
<dbReference type="PANTHER" id="PTHR11654">
    <property type="entry name" value="OLIGOPEPTIDE TRANSPORTER-RELATED"/>
    <property type="match status" value="1"/>
</dbReference>
<keyword evidence="8" id="KW-1185">Reference proteome</keyword>
<name>A0A5C4RVA2_9GAMM</name>